<dbReference type="EMBL" id="DRQG01000015">
    <property type="protein sequence ID" value="HGY54316.1"/>
    <property type="molecule type" value="Genomic_DNA"/>
</dbReference>
<name>A0A7V4WUG7_CALAY</name>
<reference evidence="2" key="1">
    <citation type="journal article" date="2020" name="mSystems">
        <title>Genome- and Community-Level Interaction Insights into Carbon Utilization and Element Cycling Functions of Hydrothermarchaeota in Hydrothermal Sediment.</title>
        <authorList>
            <person name="Zhou Z."/>
            <person name="Liu Y."/>
            <person name="Xu W."/>
            <person name="Pan J."/>
            <person name="Luo Z.H."/>
            <person name="Li M."/>
        </authorList>
    </citation>
    <scope>NUCLEOTIDE SEQUENCE [LARGE SCALE GENOMIC DNA]</scope>
    <source>
        <strain evidence="2">HyVt-577</strain>
    </source>
</reference>
<protein>
    <recommendedName>
        <fullName evidence="3">Glycerophosphoryl diester phosphodiesterase membrane domain-containing protein</fullName>
    </recommendedName>
</protein>
<feature type="transmembrane region" description="Helical" evidence="1">
    <location>
        <begin position="128"/>
        <end position="151"/>
    </location>
</feature>
<sequence length="383" mass="42446">MNHFYNDIRDLFKAPRAAIGPQRIFIATVGIIAVHIIYLVFSYSAFFASGNGSCPVSLWQQYGLFIPYLPEGMPLLSHIIYFTGLILAGFVLLVFNTAVSRAAYMYLRRNLSYTYKQAFRFAGKRWTSVAGVLLTFLFLIIPFVLGALIMAAVGKIPWLGEILNSLATLPYIFAGMVLVFFALSFIIALFFGPVIMAATEEDGFGTAVQAMRITWAQPLRLIVYGITTVVLVVFALIFFLAILKIGLIIYSNLFMPLMHSLAPILDNALYYAQLAMGGLDTAVKELLGPTGSKIIYLKKMYQPLELTTSAQVSSVLVFLFLMLAGYISLGYTLAVANNCLLLAHNVIYRRITGNSTMERTDSEISSGDEIYINPDSDDIKKLI</sequence>
<evidence type="ECO:0000256" key="1">
    <source>
        <dbReference type="SAM" id="Phobius"/>
    </source>
</evidence>
<dbReference type="Proteomes" id="UP000885779">
    <property type="component" value="Unassembled WGS sequence"/>
</dbReference>
<evidence type="ECO:0000313" key="2">
    <source>
        <dbReference type="EMBL" id="HGY54316.1"/>
    </source>
</evidence>
<comment type="caution">
    <text evidence="2">The sequence shown here is derived from an EMBL/GenBank/DDBJ whole genome shotgun (WGS) entry which is preliminary data.</text>
</comment>
<feature type="transmembrane region" description="Helical" evidence="1">
    <location>
        <begin position="221"/>
        <end position="250"/>
    </location>
</feature>
<gene>
    <name evidence="2" type="ORF">ENK44_01315</name>
</gene>
<proteinExistence type="predicted"/>
<keyword evidence="1" id="KW-0812">Transmembrane</keyword>
<accession>A0A7V4WUG7</accession>
<keyword evidence="1" id="KW-1133">Transmembrane helix</keyword>
<evidence type="ECO:0008006" key="3">
    <source>
        <dbReference type="Google" id="ProtNLM"/>
    </source>
</evidence>
<keyword evidence="1" id="KW-0472">Membrane</keyword>
<feature type="transmembrane region" description="Helical" evidence="1">
    <location>
        <begin position="79"/>
        <end position="107"/>
    </location>
</feature>
<organism evidence="2">
    <name type="scientific">Caldithrix abyssi</name>
    <dbReference type="NCBI Taxonomy" id="187145"/>
    <lineage>
        <taxon>Bacteria</taxon>
        <taxon>Pseudomonadati</taxon>
        <taxon>Calditrichota</taxon>
        <taxon>Calditrichia</taxon>
        <taxon>Calditrichales</taxon>
        <taxon>Calditrichaceae</taxon>
        <taxon>Caldithrix</taxon>
    </lineage>
</organism>
<feature type="transmembrane region" description="Helical" evidence="1">
    <location>
        <begin position="24"/>
        <end position="48"/>
    </location>
</feature>
<feature type="transmembrane region" description="Helical" evidence="1">
    <location>
        <begin position="315"/>
        <end position="343"/>
    </location>
</feature>
<dbReference type="AlphaFoldDB" id="A0A7V4WUG7"/>
<feature type="transmembrane region" description="Helical" evidence="1">
    <location>
        <begin position="171"/>
        <end position="191"/>
    </location>
</feature>